<evidence type="ECO:0000256" key="4">
    <source>
        <dbReference type="ARBA" id="ARBA00022741"/>
    </source>
</evidence>
<evidence type="ECO:0000256" key="9">
    <source>
        <dbReference type="ARBA" id="ARBA00023235"/>
    </source>
</evidence>
<keyword evidence="5 11" id="KW-0418">Kinase</keyword>
<feature type="binding site" evidence="11">
    <location>
        <begin position="267"/>
        <end position="272"/>
    </location>
    <ligand>
        <name>ATP</name>
        <dbReference type="ChEBI" id="CHEBI:30616"/>
    </ligand>
</feature>
<keyword evidence="8 11" id="KW-0630">Potassium</keyword>
<evidence type="ECO:0000256" key="5">
    <source>
        <dbReference type="ARBA" id="ARBA00022777"/>
    </source>
</evidence>
<comment type="function">
    <text evidence="11">Catalyzes the phosphorylation of ribose at O-5 in a reaction requiring ATP and magnesium. The resulting D-ribose-5-phosphate can then be used either for sythesis of nucleotides, histidine, and tryptophan, or as a component of the pentose phosphate pathway.</text>
</comment>
<dbReference type="eggNOG" id="KOG2855">
    <property type="taxonomic scope" value="Eukaryota"/>
</dbReference>
<evidence type="ECO:0000256" key="1">
    <source>
        <dbReference type="ARBA" id="ARBA00022490"/>
    </source>
</evidence>
<keyword evidence="12" id="KW-0732">Signal</keyword>
<dbReference type="GO" id="GO:0005524">
    <property type="term" value="F:ATP binding"/>
    <property type="evidence" value="ECO:0007669"/>
    <property type="project" value="UniProtKB-UniRule"/>
</dbReference>
<dbReference type="Pfam" id="PF00294">
    <property type="entry name" value="PfkB"/>
    <property type="match status" value="1"/>
</dbReference>
<keyword evidence="9 15" id="KW-0413">Isomerase</keyword>
<dbReference type="STRING" id="296587.C1EAM3"/>
<feature type="chain" id="PRO_5002907026" description="Ribokinase" evidence="12">
    <location>
        <begin position="30"/>
        <end position="716"/>
    </location>
</feature>
<dbReference type="InterPro" id="IPR011877">
    <property type="entry name" value="Ribokinase"/>
</dbReference>
<feature type="binding site" evidence="11">
    <location>
        <position position="351"/>
    </location>
    <ligand>
        <name>K(+)</name>
        <dbReference type="ChEBI" id="CHEBI:29103"/>
    </ligand>
</feature>
<feature type="binding site" evidence="11">
    <location>
        <position position="342"/>
    </location>
    <ligand>
        <name>K(+)</name>
        <dbReference type="ChEBI" id="CHEBI:29103"/>
    </ligand>
</feature>
<dbReference type="KEGG" id="mis:MICPUN_60122"/>
<dbReference type="Pfam" id="PF01261">
    <property type="entry name" value="AP_endonuc_2"/>
    <property type="match status" value="1"/>
</dbReference>
<comment type="similarity">
    <text evidence="11">Belongs to the carbohydrate kinase PfkB family. Ribokinase subfamily.</text>
</comment>
<keyword evidence="16" id="KW-1185">Reference proteome</keyword>
<proteinExistence type="inferred from homology"/>
<feature type="binding site" evidence="11">
    <location>
        <position position="345"/>
    </location>
    <ligand>
        <name>K(+)</name>
        <dbReference type="ChEBI" id="CHEBI:29103"/>
    </ligand>
</feature>
<keyword evidence="7 11" id="KW-0460">Magnesium</keyword>
<dbReference type="OrthoDB" id="415590at2759"/>
<dbReference type="Gene3D" id="3.20.20.150">
    <property type="entry name" value="Divalent-metal-dependent TIM barrel enzymes"/>
    <property type="match status" value="1"/>
</dbReference>
<dbReference type="SUPFAM" id="SSF51658">
    <property type="entry name" value="Xylose isomerase-like"/>
    <property type="match status" value="1"/>
</dbReference>
<dbReference type="InterPro" id="IPR001998">
    <property type="entry name" value="Xylose_isomerase"/>
</dbReference>
<evidence type="ECO:0000256" key="8">
    <source>
        <dbReference type="ARBA" id="ARBA00022958"/>
    </source>
</evidence>
<keyword evidence="11" id="KW-0539">Nucleus</keyword>
<sequence>MATWRVFTRTVYTAIAVIILIASPDVSFAAEQPSCGAPPPHIVVVGSVNVDLTVKVARPPALEETVTATDPRVSVAVGGKGANQAVAAARLVAGSRPVRFVGQFGGDSHASMLEQELVANGVDVSLSGRHPDLPSGTGLVMLSPGGEASSVVVGGANSAWPENDDELVSTMVRAARGAAVMLLQREVPDRVNLAAAAAAKAAGVPIVVDAGGVDAPIPAALLEAADYLCPNESELARLTRMPTSTDDEAVAAGLELVAQGAKRVLVTLGARGAMVIGATGVIARHDALPVPGGEVGKVGEVVDGTAAGDAFRAALAVAVAEGVDVVKDSRGLALAAAAGAHAVSVPGAVPSLPTRDEAENLIPEHRHLPAPALAATKACEETDAALRDDECPLRFGSRLNSMKERPDLWSGRERLDVLGMVRRLGEVEGIDLVDFNYPQHLDGRKPKAVTGALRAAGLAAGAVAVRFPASRFRAGAFTNPDPSVRAAAVDVVAGACAWARSLDASAGVIVWPQFDGYDYHLQVNYSDAWRRGVGAIRAALDRDECEGVKVSYEFKPTDPSSRFALVPSTAAALALVRDVNRPGRFGLTLDAGHLVAAGENPAQSAAMVADAGALFGFHLGDVHSKLAAEDGLAFGSVHAPGALELVFWLRASGYRGHAYFDTFPEAEDPTREAAYNVRAFKRMWSWAARLERDGIRDVLLNHDAMTSLEMQEGLIA</sequence>
<evidence type="ECO:0000256" key="6">
    <source>
        <dbReference type="ARBA" id="ARBA00022840"/>
    </source>
</evidence>
<comment type="cofactor">
    <cofactor evidence="11">
        <name>Mg(2+)</name>
        <dbReference type="ChEBI" id="CHEBI:18420"/>
    </cofactor>
    <text evidence="11">Requires a divalent cation, most likely magnesium in vivo, as an electrophilic catalyst to aid phosphoryl group transfer. It is the chelate of the metal and the nucleotide that is the actual substrate.</text>
</comment>
<organism evidence="15 16">
    <name type="scientific">Micromonas commoda (strain RCC299 / NOUM17 / CCMP2709)</name>
    <name type="common">Picoplanktonic green alga</name>
    <dbReference type="NCBI Taxonomy" id="296587"/>
    <lineage>
        <taxon>Eukaryota</taxon>
        <taxon>Viridiplantae</taxon>
        <taxon>Chlorophyta</taxon>
        <taxon>Mamiellophyceae</taxon>
        <taxon>Mamiellales</taxon>
        <taxon>Mamiellaceae</taxon>
        <taxon>Micromonas</taxon>
    </lineage>
</organism>
<evidence type="ECO:0000256" key="11">
    <source>
        <dbReference type="HAMAP-Rule" id="MF_03215"/>
    </source>
</evidence>
<comment type="pathway">
    <text evidence="11">Carbohydrate metabolism; D-ribose degradation; D-ribose 5-phosphate from beta-D-ribopyranose: step 2/2.</text>
</comment>
<keyword evidence="10 11" id="KW-0119">Carbohydrate metabolism</keyword>
<dbReference type="GO" id="GO:0046872">
    <property type="term" value="F:metal ion binding"/>
    <property type="evidence" value="ECO:0007669"/>
    <property type="project" value="UniProtKB-KW"/>
</dbReference>
<dbReference type="InterPro" id="IPR002139">
    <property type="entry name" value="Ribo/fructo_kinase"/>
</dbReference>
<comment type="subunit">
    <text evidence="11">Homodimer.</text>
</comment>
<keyword evidence="1 11" id="KW-0963">Cytoplasm</keyword>
<dbReference type="EC" id="2.7.1.15" evidence="11"/>
<feature type="binding site" evidence="11">
    <location>
        <position position="303"/>
    </location>
    <ligand>
        <name>K(+)</name>
        <dbReference type="ChEBI" id="CHEBI:29103"/>
    </ligand>
</feature>
<evidence type="ECO:0000259" key="13">
    <source>
        <dbReference type="Pfam" id="PF00294"/>
    </source>
</evidence>
<dbReference type="PANTHER" id="PTHR10584">
    <property type="entry name" value="SUGAR KINASE"/>
    <property type="match status" value="1"/>
</dbReference>
<dbReference type="OMA" id="DYLCPNE"/>
<dbReference type="SUPFAM" id="SSF53613">
    <property type="entry name" value="Ribokinase-like"/>
    <property type="match status" value="1"/>
</dbReference>
<evidence type="ECO:0000256" key="3">
    <source>
        <dbReference type="ARBA" id="ARBA00022723"/>
    </source>
</evidence>
<dbReference type="PROSITE" id="PS51415">
    <property type="entry name" value="XYLOSE_ISOMERASE"/>
    <property type="match status" value="1"/>
</dbReference>
<evidence type="ECO:0000313" key="16">
    <source>
        <dbReference type="Proteomes" id="UP000002009"/>
    </source>
</evidence>
<dbReference type="HAMAP" id="MF_01987">
    <property type="entry name" value="Ribokinase"/>
    <property type="match status" value="1"/>
</dbReference>
<dbReference type="InterPro" id="IPR011611">
    <property type="entry name" value="PfkB_dom"/>
</dbReference>
<name>C1EAM3_MICCC</name>
<dbReference type="GO" id="GO:0004747">
    <property type="term" value="F:ribokinase activity"/>
    <property type="evidence" value="ECO:0007669"/>
    <property type="project" value="UniProtKB-UniRule"/>
</dbReference>
<evidence type="ECO:0000256" key="2">
    <source>
        <dbReference type="ARBA" id="ARBA00022679"/>
    </source>
</evidence>
<accession>C1EAM3</accession>
<feature type="domain" description="Carbohydrate kinase PfkB" evidence="13">
    <location>
        <begin position="41"/>
        <end position="355"/>
    </location>
</feature>
<feature type="binding site" evidence="11">
    <location>
        <position position="347"/>
    </location>
    <ligand>
        <name>K(+)</name>
        <dbReference type="ChEBI" id="CHEBI:29103"/>
    </ligand>
</feature>
<dbReference type="RefSeq" id="XP_002503627.1">
    <property type="nucleotide sequence ID" value="XM_002503581.1"/>
</dbReference>
<dbReference type="EMBL" id="CP001328">
    <property type="protein sequence ID" value="ACO64885.1"/>
    <property type="molecule type" value="Genomic_DNA"/>
</dbReference>
<keyword evidence="2 11" id="KW-0808">Transferase</keyword>
<dbReference type="PANTHER" id="PTHR10584:SF166">
    <property type="entry name" value="RIBOKINASE"/>
    <property type="match status" value="1"/>
</dbReference>
<feature type="binding site" evidence="11">
    <location>
        <position position="309"/>
    </location>
    <ligand>
        <name>substrate</name>
    </ligand>
</feature>
<dbReference type="AlphaFoldDB" id="C1EAM3"/>
<dbReference type="InterPro" id="IPR029056">
    <property type="entry name" value="Ribokinase-like"/>
</dbReference>
<dbReference type="GO" id="GO:0005737">
    <property type="term" value="C:cytoplasm"/>
    <property type="evidence" value="ECO:0007669"/>
    <property type="project" value="UniProtKB-SubCell"/>
</dbReference>
<keyword evidence="6 11" id="KW-0067">ATP-binding</keyword>
<feature type="binding site" evidence="11">
    <location>
        <begin position="79"/>
        <end position="83"/>
    </location>
    <ligand>
        <name>substrate</name>
    </ligand>
</feature>
<dbReference type="Proteomes" id="UP000002009">
    <property type="component" value="Chromosome 7"/>
</dbReference>
<dbReference type="GO" id="GO:0005634">
    <property type="term" value="C:nucleus"/>
    <property type="evidence" value="ECO:0007669"/>
    <property type="project" value="UniProtKB-SubCell"/>
</dbReference>
<dbReference type="InterPro" id="IPR036237">
    <property type="entry name" value="Xyl_isomerase-like_sf"/>
</dbReference>
<feature type="binding site" evidence="11">
    <location>
        <begin position="49"/>
        <end position="51"/>
    </location>
    <ligand>
        <name>substrate</name>
    </ligand>
</feature>
<dbReference type="UniPathway" id="UPA00916">
    <property type="reaction ID" value="UER00889"/>
</dbReference>
<comment type="activity regulation">
    <text evidence="11">Activated by a monovalent cation that binds near, but not in, the active site. The most likely occupant of the site in vivo is potassium. Ion binding induces a conformational change that may alter substrate affinity.</text>
</comment>
<comment type="catalytic activity">
    <reaction evidence="11">
        <text>D-ribose + ATP = D-ribose 5-phosphate + ADP + H(+)</text>
        <dbReference type="Rhea" id="RHEA:13697"/>
        <dbReference type="ChEBI" id="CHEBI:15378"/>
        <dbReference type="ChEBI" id="CHEBI:30616"/>
        <dbReference type="ChEBI" id="CHEBI:47013"/>
        <dbReference type="ChEBI" id="CHEBI:78346"/>
        <dbReference type="ChEBI" id="CHEBI:456216"/>
        <dbReference type="EC" id="2.7.1.15"/>
    </reaction>
</comment>
<dbReference type="GeneID" id="8244918"/>
<feature type="signal peptide" evidence="12">
    <location>
        <begin position="1"/>
        <end position="29"/>
    </location>
</feature>
<dbReference type="Gene3D" id="3.40.1190.20">
    <property type="match status" value="1"/>
</dbReference>
<dbReference type="PRINTS" id="PR00990">
    <property type="entry name" value="RIBOKINASE"/>
</dbReference>
<comment type="caution">
    <text evidence="11">Lacks conserved residue(s) required for the propagation of feature annotation.</text>
</comment>
<evidence type="ECO:0000256" key="10">
    <source>
        <dbReference type="ARBA" id="ARBA00023277"/>
    </source>
</evidence>
<feature type="binding site" evidence="11">
    <location>
        <position position="231"/>
    </location>
    <ligand>
        <name>ATP</name>
        <dbReference type="ChEBI" id="CHEBI:30616"/>
    </ligand>
</feature>
<protein>
    <recommendedName>
        <fullName evidence="11">Ribokinase</fullName>
        <shortName evidence="11">RK</shortName>
        <ecNumber evidence="11">2.7.1.15</ecNumber>
    </recommendedName>
</protein>
<feature type="active site" description="Proton acceptor" evidence="11">
    <location>
        <position position="309"/>
    </location>
</feature>
<comment type="subcellular location">
    <subcellularLocation>
        <location evidence="11">Cytoplasm</location>
    </subcellularLocation>
    <subcellularLocation>
        <location evidence="11">Nucleus</location>
    </subcellularLocation>
</comment>
<dbReference type="InParanoid" id="C1EAM3"/>
<feature type="binding site" evidence="11">
    <location>
        <position position="305"/>
    </location>
    <ligand>
        <name>K(+)</name>
        <dbReference type="ChEBI" id="CHEBI:29103"/>
    </ligand>
</feature>
<dbReference type="GO" id="GO:0019303">
    <property type="term" value="P:D-ribose catabolic process"/>
    <property type="evidence" value="ECO:0007669"/>
    <property type="project" value="UniProtKB-UniRule"/>
</dbReference>
<dbReference type="InterPro" id="IPR013022">
    <property type="entry name" value="Xyl_isomerase-like_TIM-brl"/>
</dbReference>
<feature type="domain" description="Xylose isomerase-like TIM barrel" evidence="14">
    <location>
        <begin position="428"/>
        <end position="674"/>
    </location>
</feature>
<reference evidence="15 16" key="1">
    <citation type="journal article" date="2009" name="Science">
        <title>Green evolution and dynamic adaptations revealed by genomes of the marine picoeukaryotes Micromonas.</title>
        <authorList>
            <person name="Worden A.Z."/>
            <person name="Lee J.H."/>
            <person name="Mock T."/>
            <person name="Rouze P."/>
            <person name="Simmons M.P."/>
            <person name="Aerts A.L."/>
            <person name="Allen A.E."/>
            <person name="Cuvelier M.L."/>
            <person name="Derelle E."/>
            <person name="Everett M.V."/>
            <person name="Foulon E."/>
            <person name="Grimwood J."/>
            <person name="Gundlach H."/>
            <person name="Henrissat B."/>
            <person name="Napoli C."/>
            <person name="McDonald S.M."/>
            <person name="Parker M.S."/>
            <person name="Rombauts S."/>
            <person name="Salamov A."/>
            <person name="Von Dassow P."/>
            <person name="Badger J.H."/>
            <person name="Coutinho P.M."/>
            <person name="Demir E."/>
            <person name="Dubchak I."/>
            <person name="Gentemann C."/>
            <person name="Eikrem W."/>
            <person name="Gready J.E."/>
            <person name="John U."/>
            <person name="Lanier W."/>
            <person name="Lindquist E.A."/>
            <person name="Lucas S."/>
            <person name="Mayer K.F."/>
            <person name="Moreau H."/>
            <person name="Not F."/>
            <person name="Otillar R."/>
            <person name="Panaud O."/>
            <person name="Pangilinan J."/>
            <person name="Paulsen I."/>
            <person name="Piegu B."/>
            <person name="Poliakov A."/>
            <person name="Robbens S."/>
            <person name="Schmutz J."/>
            <person name="Toulza E."/>
            <person name="Wyss T."/>
            <person name="Zelensky A."/>
            <person name="Zhou K."/>
            <person name="Armbrust E.V."/>
            <person name="Bhattacharya D."/>
            <person name="Goodenough U.W."/>
            <person name="Van de Peer Y."/>
            <person name="Grigoriev I.V."/>
        </authorList>
    </citation>
    <scope>NUCLEOTIDE SEQUENCE [LARGE SCALE GENOMIC DNA]</scope>
    <source>
        <strain evidence="16">RCC299 / NOUM17</strain>
    </source>
</reference>
<dbReference type="GO" id="GO:0009045">
    <property type="term" value="F:xylose isomerase activity"/>
    <property type="evidence" value="ECO:0007669"/>
    <property type="project" value="InterPro"/>
</dbReference>
<evidence type="ECO:0000259" key="14">
    <source>
        <dbReference type="Pfam" id="PF01261"/>
    </source>
</evidence>
<dbReference type="CDD" id="cd01174">
    <property type="entry name" value="ribokinase"/>
    <property type="match status" value="1"/>
</dbReference>
<evidence type="ECO:0000313" key="15">
    <source>
        <dbReference type="EMBL" id="ACO64885.1"/>
    </source>
</evidence>
<keyword evidence="3 11" id="KW-0479">Metal-binding</keyword>
<evidence type="ECO:0000256" key="12">
    <source>
        <dbReference type="SAM" id="SignalP"/>
    </source>
</evidence>
<feature type="binding site" evidence="11">
    <location>
        <begin position="308"/>
        <end position="309"/>
    </location>
    <ligand>
        <name>ATP</name>
        <dbReference type="ChEBI" id="CHEBI:30616"/>
    </ligand>
</feature>
<evidence type="ECO:0000256" key="7">
    <source>
        <dbReference type="ARBA" id="ARBA00022842"/>
    </source>
</evidence>
<keyword evidence="4 11" id="KW-0547">Nucleotide-binding</keyword>
<gene>
    <name evidence="15" type="ORF">MICPUN_60122</name>
</gene>
<feature type="binding site" evidence="11">
    <location>
        <position position="186"/>
    </location>
    <ligand>
        <name>substrate</name>
    </ligand>
</feature>